<evidence type="ECO:0000313" key="2">
    <source>
        <dbReference type="EMBL" id="KAJ0213099.1"/>
    </source>
</evidence>
<proteinExistence type="predicted"/>
<accession>A0A9R1XHP8</accession>
<gene>
    <name evidence="2" type="ORF">LSAT_V11C400181530</name>
</gene>
<protein>
    <recommendedName>
        <fullName evidence="1">MULE transposase domain-containing protein</fullName>
    </recommendedName>
</protein>
<evidence type="ECO:0000313" key="3">
    <source>
        <dbReference type="Proteomes" id="UP000235145"/>
    </source>
</evidence>
<comment type="caution">
    <text evidence="2">The sequence shown here is derived from an EMBL/GenBank/DDBJ whole genome shotgun (WGS) entry which is preliminary data.</text>
</comment>
<sequence length="487" mass="56384">MMSNPKEIDKSIATDTIIAEINSSCNDEQIDSISFTSEELQNTIRIEGESSNSTNESYCSNIIEESEYKPDVPIEFVPVVNSVFKSLNLAVKMYTDYAEIADYNIKKFFEMHNHPLESIEERPYTKKARKMSYSKKEFVVRASKAKIGLTMAHKIRVVLKGGYEYVRVKVTNYKNLRRGVNRILCYKDAQIMINKMNDRRDHYPNYSFEFLCDGDLLAAMFWANEREKAFYAEFGEVISFDATFRTNKYQMVFVPFTAIDHHKKSVNVGDGLLSRQLNPIKQAVESALPNSRHRLCMWHIMKKLQAKTCIQHILMKHRIKKIPEQYVENRWRKDVISRNYNFGRHVYDTGDGEINRSVNQAYYNFEACLEYVRKNKAKMDLFVKKTESMLKEYENDPTNELQKNMTNVEEVGKLMGITIPKDININLPNVQSNKGCGKKSRIQSATEIAYKNSNKQIRRCSGCGERAPHNLRTCPIKLAAEQSSKAT</sequence>
<dbReference type="Pfam" id="PF10551">
    <property type="entry name" value="MULE"/>
    <property type="match status" value="1"/>
</dbReference>
<dbReference type="Proteomes" id="UP000235145">
    <property type="component" value="Unassembled WGS sequence"/>
</dbReference>
<reference evidence="2 3" key="1">
    <citation type="journal article" date="2017" name="Nat. Commun.">
        <title>Genome assembly with in vitro proximity ligation data and whole-genome triplication in lettuce.</title>
        <authorList>
            <person name="Reyes-Chin-Wo S."/>
            <person name="Wang Z."/>
            <person name="Yang X."/>
            <person name="Kozik A."/>
            <person name="Arikit S."/>
            <person name="Song C."/>
            <person name="Xia L."/>
            <person name="Froenicke L."/>
            <person name="Lavelle D.O."/>
            <person name="Truco M.J."/>
            <person name="Xia R."/>
            <person name="Zhu S."/>
            <person name="Xu C."/>
            <person name="Xu H."/>
            <person name="Xu X."/>
            <person name="Cox K."/>
            <person name="Korf I."/>
            <person name="Meyers B.C."/>
            <person name="Michelmore R.W."/>
        </authorList>
    </citation>
    <scope>NUCLEOTIDE SEQUENCE [LARGE SCALE GENOMIC DNA]</scope>
    <source>
        <strain evidence="3">cv. Salinas</strain>
        <tissue evidence="2">Seedlings</tissue>
    </source>
</reference>
<dbReference type="InterPro" id="IPR018289">
    <property type="entry name" value="MULE_transposase_dom"/>
</dbReference>
<dbReference type="PANTHER" id="PTHR47718">
    <property type="entry name" value="OS01G0519700 PROTEIN"/>
    <property type="match status" value="1"/>
</dbReference>
<dbReference type="PANTHER" id="PTHR47718:SF12">
    <property type="entry name" value="PROTEIN FAR1-RELATED SEQUENCE"/>
    <property type="match status" value="1"/>
</dbReference>
<dbReference type="EMBL" id="NBSK02000004">
    <property type="protein sequence ID" value="KAJ0213099.1"/>
    <property type="molecule type" value="Genomic_DNA"/>
</dbReference>
<evidence type="ECO:0000259" key="1">
    <source>
        <dbReference type="Pfam" id="PF10551"/>
    </source>
</evidence>
<feature type="domain" description="MULE transposase" evidence="1">
    <location>
        <begin position="237"/>
        <end position="275"/>
    </location>
</feature>
<name>A0A9R1XHP8_LACSA</name>
<keyword evidence="3" id="KW-1185">Reference proteome</keyword>
<organism evidence="2 3">
    <name type="scientific">Lactuca sativa</name>
    <name type="common">Garden lettuce</name>
    <dbReference type="NCBI Taxonomy" id="4236"/>
    <lineage>
        <taxon>Eukaryota</taxon>
        <taxon>Viridiplantae</taxon>
        <taxon>Streptophyta</taxon>
        <taxon>Embryophyta</taxon>
        <taxon>Tracheophyta</taxon>
        <taxon>Spermatophyta</taxon>
        <taxon>Magnoliopsida</taxon>
        <taxon>eudicotyledons</taxon>
        <taxon>Gunneridae</taxon>
        <taxon>Pentapetalae</taxon>
        <taxon>asterids</taxon>
        <taxon>campanulids</taxon>
        <taxon>Asterales</taxon>
        <taxon>Asteraceae</taxon>
        <taxon>Cichorioideae</taxon>
        <taxon>Cichorieae</taxon>
        <taxon>Lactucinae</taxon>
        <taxon>Lactuca</taxon>
    </lineage>
</organism>
<dbReference type="AlphaFoldDB" id="A0A9R1XHP8"/>